<protein>
    <submittedName>
        <fullName evidence="1">Uncharacterized protein</fullName>
    </submittedName>
</protein>
<dbReference type="InterPro" id="IPR045933">
    <property type="entry name" value="DUF6353"/>
</dbReference>
<name>A0A8S5NFL1_9CAUD</name>
<evidence type="ECO:0000313" key="1">
    <source>
        <dbReference type="EMBL" id="DAD93106.1"/>
    </source>
</evidence>
<organism evidence="1">
    <name type="scientific">Siphoviridae sp. ctHEr2</name>
    <dbReference type="NCBI Taxonomy" id="2826229"/>
    <lineage>
        <taxon>Viruses</taxon>
        <taxon>Duplodnaviria</taxon>
        <taxon>Heunggongvirae</taxon>
        <taxon>Uroviricota</taxon>
        <taxon>Caudoviricetes</taxon>
    </lineage>
</organism>
<accession>A0A8S5NFL1</accession>
<dbReference type="Pfam" id="PF19880">
    <property type="entry name" value="DUF6353"/>
    <property type="match status" value="1"/>
</dbReference>
<sequence length="247" mass="26888">MIAPIVNFLSRHAVSVLAGIGSVGVAVTAVEAARAHVKAQEIRYPRGETRREDIVNAVRARWRCYIRPTVAGAVTIACVIGAARVGVVRTTAAMAALAASKGELADIRDAISTLDEEPRQKLEKAVAERRVERVHREQKIVEIPVAQEGQHIWLEAYTGRYFTASRAMVDRAVNECNNEIVHGDSVSLNQLLEKLGLDETDAGEHLGWGILNHLIEISVTPHFTPDGTPCAVMSFVNPPSPGWYKVG</sequence>
<proteinExistence type="predicted"/>
<dbReference type="EMBL" id="BK015152">
    <property type="protein sequence ID" value="DAD93106.1"/>
    <property type="molecule type" value="Genomic_DNA"/>
</dbReference>
<reference evidence="1" key="1">
    <citation type="journal article" date="2021" name="Proc. Natl. Acad. Sci. U.S.A.">
        <title>A Catalog of Tens of Thousands of Viruses from Human Metagenomes Reveals Hidden Associations with Chronic Diseases.</title>
        <authorList>
            <person name="Tisza M.J."/>
            <person name="Buck C.B."/>
        </authorList>
    </citation>
    <scope>NUCLEOTIDE SEQUENCE</scope>
    <source>
        <strain evidence="1">CtHEr2</strain>
    </source>
</reference>